<protein>
    <recommendedName>
        <fullName evidence="1">CopZ zinc binding domain-containing protein</fullName>
    </recommendedName>
</protein>
<accession>Q31DR6</accession>
<dbReference type="NCBIfam" id="NF047645">
    <property type="entry name" value="CopZ_Nterm_CC"/>
    <property type="match status" value="1"/>
</dbReference>
<dbReference type="CDD" id="cd10141">
    <property type="entry name" value="CopZ-like_Fer2_BFD-like"/>
    <property type="match status" value="1"/>
</dbReference>
<dbReference type="Gene3D" id="1.10.10.1100">
    <property type="entry name" value="BFD-like [2Fe-2S]-binding domain"/>
    <property type="match status" value="1"/>
</dbReference>
<dbReference type="Gene3D" id="2.20.25.270">
    <property type="match status" value="1"/>
</dbReference>
<dbReference type="OrthoDB" id="9204577at2"/>
<dbReference type="AlphaFoldDB" id="Q31DR6"/>
<gene>
    <name evidence="2" type="ordered locus">Tcr_2118</name>
</gene>
<evidence type="ECO:0000259" key="1">
    <source>
        <dbReference type="Pfam" id="PF18423"/>
    </source>
</evidence>
<feature type="domain" description="CopZ zinc binding" evidence="1">
    <location>
        <begin position="19"/>
        <end position="78"/>
    </location>
</feature>
<dbReference type="Pfam" id="PF18423">
    <property type="entry name" value="zf_CopZ"/>
    <property type="match status" value="1"/>
</dbReference>
<dbReference type="InterPro" id="IPR041854">
    <property type="entry name" value="BFD-like_2Fe2S-bd_dom_sf"/>
</dbReference>
<sequence>MSCCSTSDDSCSKRAGKLTCPVNNKLYQSVSPLTVLHNLLAPWKNFSAEVTYYFCDDPDCEVIYFSDSGSIFKKPDIRSLFKNTKADTNDDLICYCFGVSKTDYLDNPGTREFVVEQTKLKHCACEVQNPSGKCCLKDFPKGS</sequence>
<proteinExistence type="predicted"/>
<dbReference type="HOGENOM" id="CLU_115326_0_0_6"/>
<reference evidence="2" key="1">
    <citation type="submission" date="2006-07" db="EMBL/GenBank/DDBJ databases">
        <title>Complete sequence of Thiomicrospira crunogena XCL-2.</title>
        <authorList>
            <consortium name="US DOE Joint Genome Institute"/>
            <person name="Copeland A."/>
            <person name="Lucas S."/>
            <person name="Lapidus A."/>
            <person name="Barry K."/>
            <person name="Detter J.C."/>
            <person name="Glavina del Rio T."/>
            <person name="Hammon N."/>
            <person name="Israni S."/>
            <person name="Dalin E."/>
            <person name="Tice H."/>
            <person name="Pitluck S."/>
            <person name="Chain P."/>
            <person name="Malfatti S."/>
            <person name="Shin M."/>
            <person name="Vergez L."/>
            <person name="Schmutz J."/>
            <person name="Larimer F."/>
            <person name="Land M."/>
            <person name="Hauser L."/>
            <person name="Kyrpides N."/>
            <person name="Lykidis A."/>
            <person name="Scott K.M."/>
            <person name="Sievert S."/>
            <person name="Kerfeld C."/>
            <person name="Freyermuth S."/>
            <person name="Dobrinski K."/>
            <person name="Boller A."/>
            <person name="Fitzpatrick K."/>
            <person name="Thoma P."/>
            <person name="Moore J."/>
            <person name="Richardson P."/>
        </authorList>
    </citation>
    <scope>NUCLEOTIDE SEQUENCE</scope>
    <source>
        <strain evidence="2">XCL-2</strain>
    </source>
</reference>
<organism evidence="2">
    <name type="scientific">Hydrogenovibrio crunogenus (strain DSM 25203 / XCL-2)</name>
    <name type="common">Thiomicrospira crunogena</name>
    <dbReference type="NCBI Taxonomy" id="317025"/>
    <lineage>
        <taxon>Bacteria</taxon>
        <taxon>Pseudomonadati</taxon>
        <taxon>Pseudomonadota</taxon>
        <taxon>Gammaproteobacteria</taxon>
        <taxon>Thiotrichales</taxon>
        <taxon>Piscirickettsiaceae</taxon>
        <taxon>Hydrogenovibrio</taxon>
    </lineage>
</organism>
<dbReference type="InterPro" id="IPR040890">
    <property type="entry name" value="Znf_CopZ"/>
</dbReference>
<dbReference type="KEGG" id="tcx:Tcr_2118"/>
<name>Q31DR6_HYDCU</name>
<evidence type="ECO:0000313" key="2">
    <source>
        <dbReference type="EMBL" id="ABB42707.1"/>
    </source>
</evidence>
<dbReference type="eggNOG" id="ENOG5033BH1">
    <property type="taxonomic scope" value="Bacteria"/>
</dbReference>
<dbReference type="EMBL" id="CP000109">
    <property type="protein sequence ID" value="ABB42707.1"/>
    <property type="molecule type" value="Genomic_DNA"/>
</dbReference>